<protein>
    <recommendedName>
        <fullName evidence="4">NHL repeat containing protein</fullName>
    </recommendedName>
</protein>
<feature type="region of interest" description="Disordered" evidence="1">
    <location>
        <begin position="29"/>
        <end position="48"/>
    </location>
</feature>
<gene>
    <name evidence="2" type="ORF">BN8_00631</name>
</gene>
<evidence type="ECO:0000313" key="2">
    <source>
        <dbReference type="EMBL" id="CCH51689.1"/>
    </source>
</evidence>
<organism evidence="2 3">
    <name type="scientific">Fibrisoma limi BUZ 3</name>
    <dbReference type="NCBI Taxonomy" id="1185876"/>
    <lineage>
        <taxon>Bacteria</taxon>
        <taxon>Pseudomonadati</taxon>
        <taxon>Bacteroidota</taxon>
        <taxon>Cytophagia</taxon>
        <taxon>Cytophagales</taxon>
        <taxon>Spirosomataceae</taxon>
        <taxon>Fibrisoma</taxon>
    </lineage>
</organism>
<dbReference type="EMBL" id="CAIT01000004">
    <property type="protein sequence ID" value="CCH51689.1"/>
    <property type="molecule type" value="Genomic_DNA"/>
</dbReference>
<dbReference type="InterPro" id="IPR011042">
    <property type="entry name" value="6-blade_b-propeller_TolB-like"/>
</dbReference>
<accession>I2GCR5</accession>
<keyword evidence="3" id="KW-1185">Reference proteome</keyword>
<dbReference type="STRING" id="1185876.BN8_00631"/>
<dbReference type="Gene3D" id="2.120.10.30">
    <property type="entry name" value="TolB, C-terminal domain"/>
    <property type="match status" value="1"/>
</dbReference>
<dbReference type="RefSeq" id="WP_009280275.1">
    <property type="nucleotide sequence ID" value="NZ_CAIT01000004.1"/>
</dbReference>
<dbReference type="OrthoDB" id="2531681at2"/>
<evidence type="ECO:0000313" key="3">
    <source>
        <dbReference type="Proteomes" id="UP000009309"/>
    </source>
</evidence>
<dbReference type="AlphaFoldDB" id="I2GCR5"/>
<proteinExistence type="predicted"/>
<evidence type="ECO:0008006" key="4">
    <source>
        <dbReference type="Google" id="ProtNLM"/>
    </source>
</evidence>
<name>I2GCR5_9BACT</name>
<evidence type="ECO:0000256" key="1">
    <source>
        <dbReference type="SAM" id="MobiDB-lite"/>
    </source>
</evidence>
<dbReference type="Proteomes" id="UP000009309">
    <property type="component" value="Unassembled WGS sequence"/>
</dbReference>
<dbReference type="eggNOG" id="COG2133">
    <property type="taxonomic scope" value="Bacteria"/>
</dbReference>
<comment type="caution">
    <text evidence="2">The sequence shown here is derived from an EMBL/GenBank/DDBJ whole genome shotgun (WGS) entry which is preliminary data.</text>
</comment>
<sequence length="101" mass="11525">MIERSTNNIYVCDAKTNAIRIVSPNGASRVLAQNGDTNGTEGRLDEPDEPLLRNDRLYIASYNVTMMGRSMSNLMLRIPCRFWNRSSGHQRKSRPGERLLR</sequence>
<reference evidence="2 3" key="1">
    <citation type="journal article" date="2012" name="J. Bacteriol.">
        <title>Genome Sequence of the Filamentous Bacterium Fibrisoma limi BUZ 3T.</title>
        <authorList>
            <person name="Filippini M."/>
            <person name="Qi W."/>
            <person name="Jaenicke S."/>
            <person name="Goesmann A."/>
            <person name="Smits T.H."/>
            <person name="Bagheri H.C."/>
        </authorList>
    </citation>
    <scope>NUCLEOTIDE SEQUENCE [LARGE SCALE GENOMIC DNA]</scope>
    <source>
        <strain evidence="3">BUZ 3T</strain>
    </source>
</reference>